<dbReference type="GO" id="GO:0007034">
    <property type="term" value="P:vacuolar transport"/>
    <property type="evidence" value="ECO:0007669"/>
    <property type="project" value="InterPro"/>
</dbReference>
<keyword evidence="3" id="KW-1185">Reference proteome</keyword>
<evidence type="ECO:0000313" key="2">
    <source>
        <dbReference type="EMBL" id="KAF2497075.1"/>
    </source>
</evidence>
<evidence type="ECO:0000313" key="3">
    <source>
        <dbReference type="Proteomes" id="UP000799750"/>
    </source>
</evidence>
<evidence type="ECO:0008006" key="4">
    <source>
        <dbReference type="Google" id="ProtNLM"/>
    </source>
</evidence>
<dbReference type="Gene3D" id="6.10.140.1230">
    <property type="match status" value="1"/>
</dbReference>
<dbReference type="Pfam" id="PF03357">
    <property type="entry name" value="Snf7"/>
    <property type="match status" value="1"/>
</dbReference>
<feature type="compositionally biased region" description="Acidic residues" evidence="1">
    <location>
        <begin position="408"/>
        <end position="419"/>
    </location>
</feature>
<feature type="region of interest" description="Disordered" evidence="1">
    <location>
        <begin position="404"/>
        <end position="512"/>
    </location>
</feature>
<dbReference type="Proteomes" id="UP000799750">
    <property type="component" value="Unassembled WGS sequence"/>
</dbReference>
<proteinExistence type="predicted"/>
<organism evidence="2 3">
    <name type="scientific">Lophium mytilinum</name>
    <dbReference type="NCBI Taxonomy" id="390894"/>
    <lineage>
        <taxon>Eukaryota</taxon>
        <taxon>Fungi</taxon>
        <taxon>Dikarya</taxon>
        <taxon>Ascomycota</taxon>
        <taxon>Pezizomycotina</taxon>
        <taxon>Dothideomycetes</taxon>
        <taxon>Pleosporomycetidae</taxon>
        <taxon>Mytilinidiales</taxon>
        <taxon>Mytilinidiaceae</taxon>
        <taxon>Lophium</taxon>
    </lineage>
</organism>
<protein>
    <recommendedName>
        <fullName evidence="4">Snf7-domain-containing protein</fullName>
    </recommendedName>
</protein>
<dbReference type="AlphaFoldDB" id="A0A6A6QX96"/>
<feature type="compositionally biased region" description="Basic and acidic residues" evidence="1">
    <location>
        <begin position="420"/>
        <end position="469"/>
    </location>
</feature>
<accession>A0A6A6QX96</accession>
<evidence type="ECO:0000256" key="1">
    <source>
        <dbReference type="SAM" id="MobiDB-lite"/>
    </source>
</evidence>
<sequence>MKRKLGGDDVVPTYAKRSRPVNKPPRTMNELLSFILDHEEAFQSRGRLASLYSDFRSQIHTNPDGYYANIAAWKKALADAARAGVIPCQGAAHDLLTIRTGDELSRALASNEYGRPMALGVVIGDAVSKKEMVPLNEFLASKTSIYNRSWVPTPRQVISWGLRQLGVIGAPGSQDRLAVGNFVVMANVEAAASNVLKQMSSRKSNVDLVFSRSTFATEFANTLDSSHALTQVDLNILLTHLARDKQSVSFDSKTVKFKQDSHTLPSPITHQDATIANLRDLISSMNTQIPPLTARIATLDATARAAVASKTMTAAKSALRSKKLAEATLVRRTDTLAQLEEVFAKIEQAADQVEIIKVMEASSTVLKGLNKEIGGAEGVEGVVDALKEEMSKVDEVSGIINEVGQEGVVDETEVDEEFETREKREQEEAEQTRVRLEELEKLDQERKEKKRAETERNRLEEQKIRDAEAAQKASTTEEDSFLEQASQEMGSMSLNETDSEQAEKPTEPVAAS</sequence>
<name>A0A6A6QX96_9PEZI</name>
<feature type="region of interest" description="Disordered" evidence="1">
    <location>
        <begin position="1"/>
        <end position="22"/>
    </location>
</feature>
<dbReference type="InterPro" id="IPR005024">
    <property type="entry name" value="Snf7_fam"/>
</dbReference>
<reference evidence="2" key="1">
    <citation type="journal article" date="2020" name="Stud. Mycol.">
        <title>101 Dothideomycetes genomes: a test case for predicting lifestyles and emergence of pathogens.</title>
        <authorList>
            <person name="Haridas S."/>
            <person name="Albert R."/>
            <person name="Binder M."/>
            <person name="Bloem J."/>
            <person name="Labutti K."/>
            <person name="Salamov A."/>
            <person name="Andreopoulos B."/>
            <person name="Baker S."/>
            <person name="Barry K."/>
            <person name="Bills G."/>
            <person name="Bluhm B."/>
            <person name="Cannon C."/>
            <person name="Castanera R."/>
            <person name="Culley D."/>
            <person name="Daum C."/>
            <person name="Ezra D."/>
            <person name="Gonzalez J."/>
            <person name="Henrissat B."/>
            <person name="Kuo A."/>
            <person name="Liang C."/>
            <person name="Lipzen A."/>
            <person name="Lutzoni F."/>
            <person name="Magnuson J."/>
            <person name="Mondo S."/>
            <person name="Nolan M."/>
            <person name="Ohm R."/>
            <person name="Pangilinan J."/>
            <person name="Park H.-J."/>
            <person name="Ramirez L."/>
            <person name="Alfaro M."/>
            <person name="Sun H."/>
            <person name="Tritt A."/>
            <person name="Yoshinaga Y."/>
            <person name="Zwiers L.-H."/>
            <person name="Turgeon B."/>
            <person name="Goodwin S."/>
            <person name="Spatafora J."/>
            <person name="Crous P."/>
            <person name="Grigoriev I."/>
        </authorList>
    </citation>
    <scope>NUCLEOTIDE SEQUENCE</scope>
    <source>
        <strain evidence="2">CBS 269.34</strain>
    </source>
</reference>
<feature type="compositionally biased region" description="Polar residues" evidence="1">
    <location>
        <begin position="483"/>
        <end position="496"/>
    </location>
</feature>
<gene>
    <name evidence="2" type="ORF">BU16DRAFT_349006</name>
</gene>
<dbReference type="EMBL" id="MU004187">
    <property type="protein sequence ID" value="KAF2497075.1"/>
    <property type="molecule type" value="Genomic_DNA"/>
</dbReference>
<dbReference type="OrthoDB" id="10250120at2759"/>